<dbReference type="Proteomes" id="UP000502415">
    <property type="component" value="Chromosome"/>
</dbReference>
<keyword evidence="2" id="KW-1185">Reference proteome</keyword>
<accession>A0A7Z2W0S2</accession>
<sequence>MIDNLPAAPDPASDTPQQFNAKAAAFVLAQKAMVAQINATTANLNSIAAGGAYAIPLVGWGDPNTVKDGVGRFSIPGAQNSVSILYFNSLDSRNGNLAYVLTELFSTGWSTPRRGYITFVVLGDPSRRVSYRVNDYAEDAAYSRLTLSVTFVSQQGAAIAAGESVLMMCSRNGDKGAAGDLIAPMIQVQEQAASGTNAGTYTNNQNRALNTVLVNSLSGASLGSYIVTIPAGTYDFEGWATVYTGSVNFRSFLRNVTSGGSFPAIGSSETNNGSGASLKSFFKGRFTLSASTQFALGLALSANASGGQALNNGMVEVYSELIFKKIG</sequence>
<evidence type="ECO:0000313" key="1">
    <source>
        <dbReference type="EMBL" id="QJE03038.1"/>
    </source>
</evidence>
<name>A0A7Z2W0S2_9BURK</name>
<dbReference type="KEGG" id="mfy:HH212_26135"/>
<protein>
    <submittedName>
        <fullName evidence="1">Uncharacterized protein</fullName>
    </submittedName>
</protein>
<dbReference type="EMBL" id="CP051685">
    <property type="protein sequence ID" value="QJE03038.1"/>
    <property type="molecule type" value="Genomic_DNA"/>
</dbReference>
<organism evidence="1 2">
    <name type="scientific">Massilia forsythiae</name>
    <dbReference type="NCBI Taxonomy" id="2728020"/>
    <lineage>
        <taxon>Bacteria</taxon>
        <taxon>Pseudomonadati</taxon>
        <taxon>Pseudomonadota</taxon>
        <taxon>Betaproteobacteria</taxon>
        <taxon>Burkholderiales</taxon>
        <taxon>Oxalobacteraceae</taxon>
        <taxon>Telluria group</taxon>
        <taxon>Massilia</taxon>
    </lineage>
</organism>
<proteinExistence type="predicted"/>
<gene>
    <name evidence="1" type="ORF">HH212_26135</name>
</gene>
<dbReference type="RefSeq" id="WP_170205119.1">
    <property type="nucleotide sequence ID" value="NZ_CP051685.1"/>
</dbReference>
<dbReference type="AlphaFoldDB" id="A0A7Z2W0S2"/>
<reference evidence="1 2" key="1">
    <citation type="submission" date="2020-04" db="EMBL/GenBank/DDBJ databases">
        <title>Genome sequencing of novel species.</title>
        <authorList>
            <person name="Heo J."/>
            <person name="Kim S.-J."/>
            <person name="Kim J.-S."/>
            <person name="Hong S.-B."/>
            <person name="Kwon S.-W."/>
        </authorList>
    </citation>
    <scope>NUCLEOTIDE SEQUENCE [LARGE SCALE GENOMIC DNA]</scope>
    <source>
        <strain evidence="1 2">GN2-R2</strain>
    </source>
</reference>
<evidence type="ECO:0000313" key="2">
    <source>
        <dbReference type="Proteomes" id="UP000502415"/>
    </source>
</evidence>